<evidence type="ECO:0000259" key="1">
    <source>
        <dbReference type="Pfam" id="PF21895"/>
    </source>
</evidence>
<dbReference type="GO" id="GO:0035999">
    <property type="term" value="P:tetrahydrofolate interconversion"/>
    <property type="evidence" value="ECO:0007669"/>
    <property type="project" value="TreeGrafter"/>
</dbReference>
<proteinExistence type="predicted"/>
<name>A0A1Q2YEX7_9ASCO</name>
<evidence type="ECO:0000313" key="3">
    <source>
        <dbReference type="Proteomes" id="UP000186136"/>
    </source>
</evidence>
<dbReference type="PANTHER" id="PTHR45754">
    <property type="entry name" value="METHYLENETETRAHYDROFOLATE REDUCTASE"/>
    <property type="match status" value="1"/>
</dbReference>
<dbReference type="EMBL" id="BDGI01000056">
    <property type="protein sequence ID" value="GAV28074.1"/>
    <property type="molecule type" value="Genomic_DNA"/>
</dbReference>
<dbReference type="PANTHER" id="PTHR45754:SF3">
    <property type="entry name" value="METHYLENETETRAHYDROFOLATE REDUCTASE (NADPH)"/>
    <property type="match status" value="1"/>
</dbReference>
<keyword evidence="3" id="KW-1185">Reference proteome</keyword>
<comment type="caution">
    <text evidence="2">The sequence shown here is derived from an EMBL/GenBank/DDBJ whole genome shotgun (WGS) entry which is preliminary data.</text>
</comment>
<feature type="domain" description="MTHFR SAM-binding regulatory" evidence="1">
    <location>
        <begin position="46"/>
        <end position="239"/>
    </location>
</feature>
<dbReference type="GO" id="GO:0004489">
    <property type="term" value="F:methylenetetrahydrofolate reductase [NAD(P)H] activity"/>
    <property type="evidence" value="ECO:0007669"/>
    <property type="project" value="TreeGrafter"/>
</dbReference>
<dbReference type="InterPro" id="IPR053806">
    <property type="entry name" value="MTHFR_C"/>
</dbReference>
<protein>
    <recommendedName>
        <fullName evidence="1">MTHFR SAM-binding regulatory domain-containing protein</fullName>
    </recommendedName>
</protein>
<dbReference type="Pfam" id="PF21895">
    <property type="entry name" value="MTHFR_C"/>
    <property type="match status" value="1"/>
</dbReference>
<reference evidence="2 3" key="1">
    <citation type="submission" date="2016-08" db="EMBL/GenBank/DDBJ databases">
        <title>Whole genome shotgun sequence of Pichia membranifaciens KS47-1.</title>
        <authorList>
            <person name="Konishi M."/>
            <person name="Ishida M."/>
            <person name="Arakawa T."/>
            <person name="Kato Y."/>
            <person name="Horiuchi J."/>
        </authorList>
    </citation>
    <scope>NUCLEOTIDE SEQUENCE [LARGE SCALE GENOMIC DNA]</scope>
    <source>
        <strain evidence="2 3">KS47-1</strain>
    </source>
</reference>
<accession>A0A1Q2YEX7</accession>
<gene>
    <name evidence="2" type="ORF">PMKS-001542</name>
</gene>
<dbReference type="AlphaFoldDB" id="A0A1Q2YEX7"/>
<sequence length="249" mass="28341">MNLEKSTTMLLDSLHLLSNQTKQDYECENSKPWRKSLNPSRELENATEEIDSIKPDLVQLNMNGIITINSQPKINGVKSTDHVFGWGPTNGYVYQKQYLEFLLPKSKLAKLVSQITAVNEENGYDTLNYFVTDADSNKLSETNITDLSDVNAVTWGCFPGREIAQPTIVEKVSFLAWKDELYLILKKWSSVLLASSNDEESEPDEANRLRDLKSSNFIQSLIKDYVLVNIVDNNYIQPSDTIFHILKNL</sequence>
<dbReference type="OrthoDB" id="16284at2759"/>
<dbReference type="Proteomes" id="UP000186136">
    <property type="component" value="Unassembled WGS sequence"/>
</dbReference>
<dbReference type="GO" id="GO:0071949">
    <property type="term" value="F:FAD binding"/>
    <property type="evidence" value="ECO:0007669"/>
    <property type="project" value="TreeGrafter"/>
</dbReference>
<evidence type="ECO:0000313" key="2">
    <source>
        <dbReference type="EMBL" id="GAV28074.1"/>
    </source>
</evidence>
<dbReference type="GO" id="GO:0009086">
    <property type="term" value="P:methionine biosynthetic process"/>
    <property type="evidence" value="ECO:0007669"/>
    <property type="project" value="TreeGrafter"/>
</dbReference>
<dbReference type="GO" id="GO:0005829">
    <property type="term" value="C:cytosol"/>
    <property type="evidence" value="ECO:0007669"/>
    <property type="project" value="TreeGrafter"/>
</dbReference>
<organism evidence="2 3">
    <name type="scientific">Pichia membranifaciens</name>
    <dbReference type="NCBI Taxonomy" id="4926"/>
    <lineage>
        <taxon>Eukaryota</taxon>
        <taxon>Fungi</taxon>
        <taxon>Dikarya</taxon>
        <taxon>Ascomycota</taxon>
        <taxon>Saccharomycotina</taxon>
        <taxon>Pichiomycetes</taxon>
        <taxon>Pichiales</taxon>
        <taxon>Pichiaceae</taxon>
        <taxon>Pichia</taxon>
    </lineage>
</organism>